<keyword evidence="5 7" id="KW-0472">Membrane</keyword>
<dbReference type="Pfam" id="PF00854">
    <property type="entry name" value="PTR2"/>
    <property type="match status" value="1"/>
</dbReference>
<feature type="transmembrane region" description="Helical" evidence="7">
    <location>
        <begin position="512"/>
        <end position="531"/>
    </location>
</feature>
<evidence type="ECO:0000256" key="6">
    <source>
        <dbReference type="SAM" id="MobiDB-lite"/>
    </source>
</evidence>
<dbReference type="GO" id="GO:0022857">
    <property type="term" value="F:transmembrane transporter activity"/>
    <property type="evidence" value="ECO:0007669"/>
    <property type="project" value="InterPro"/>
</dbReference>
<feature type="transmembrane region" description="Helical" evidence="7">
    <location>
        <begin position="12"/>
        <end position="33"/>
    </location>
</feature>
<protein>
    <submittedName>
        <fullName evidence="8">Protein NRT1/ PTR FAMILY 4.4</fullName>
    </submittedName>
</protein>
<evidence type="ECO:0000256" key="3">
    <source>
        <dbReference type="ARBA" id="ARBA00022692"/>
    </source>
</evidence>
<keyword evidence="9" id="KW-1185">Reference proteome</keyword>
<dbReference type="SUPFAM" id="SSF103473">
    <property type="entry name" value="MFS general substrate transporter"/>
    <property type="match status" value="1"/>
</dbReference>
<evidence type="ECO:0000256" key="7">
    <source>
        <dbReference type="SAM" id="Phobius"/>
    </source>
</evidence>
<dbReference type="AlphaFoldDB" id="A0A835CF06"/>
<comment type="caution">
    <text evidence="8">The sequence shown here is derived from an EMBL/GenBank/DDBJ whole genome shotgun (WGS) entry which is preliminary data.</text>
</comment>
<evidence type="ECO:0000256" key="1">
    <source>
        <dbReference type="ARBA" id="ARBA00004141"/>
    </source>
</evidence>
<keyword evidence="3 7" id="KW-0812">Transmembrane</keyword>
<accession>A0A835CF06</accession>
<evidence type="ECO:0000313" key="8">
    <source>
        <dbReference type="EMBL" id="KAF7836387.1"/>
    </source>
</evidence>
<dbReference type="CDD" id="cd17414">
    <property type="entry name" value="MFS_NPF4"/>
    <property type="match status" value="1"/>
</dbReference>
<feature type="transmembrane region" description="Helical" evidence="7">
    <location>
        <begin position="432"/>
        <end position="455"/>
    </location>
</feature>
<name>A0A835CF06_9FABA</name>
<dbReference type="InterPro" id="IPR036259">
    <property type="entry name" value="MFS_trans_sf"/>
</dbReference>
<evidence type="ECO:0000256" key="4">
    <source>
        <dbReference type="ARBA" id="ARBA00022989"/>
    </source>
</evidence>
<proteinExistence type="inferred from homology"/>
<gene>
    <name evidence="8" type="ORF">G2W53_011246</name>
</gene>
<feature type="transmembrane region" description="Helical" evidence="7">
    <location>
        <begin position="309"/>
        <end position="330"/>
    </location>
</feature>
<reference evidence="8" key="1">
    <citation type="submission" date="2020-09" db="EMBL/GenBank/DDBJ databases">
        <title>Genome-Enabled Discovery of Anthraquinone Biosynthesis in Senna tora.</title>
        <authorList>
            <person name="Kang S.-H."/>
            <person name="Pandey R.P."/>
            <person name="Lee C.-M."/>
            <person name="Sim J.-S."/>
            <person name="Jeong J.-T."/>
            <person name="Choi B.-S."/>
            <person name="Jung M."/>
            <person name="Ginzburg D."/>
            <person name="Zhao K."/>
            <person name="Won S.Y."/>
            <person name="Oh T.-J."/>
            <person name="Yu Y."/>
            <person name="Kim N.-H."/>
            <person name="Lee O.R."/>
            <person name="Lee T.-H."/>
            <person name="Bashyal P."/>
            <person name="Kim T.-S."/>
            <person name="Lee W.-H."/>
            <person name="Kawkins C."/>
            <person name="Kim C.-K."/>
            <person name="Kim J.S."/>
            <person name="Ahn B.O."/>
            <person name="Rhee S.Y."/>
            <person name="Sohng J.K."/>
        </authorList>
    </citation>
    <scope>NUCLEOTIDE SEQUENCE</scope>
    <source>
        <tissue evidence="8">Leaf</tissue>
    </source>
</reference>
<evidence type="ECO:0000313" key="9">
    <source>
        <dbReference type="Proteomes" id="UP000634136"/>
    </source>
</evidence>
<feature type="transmembrane region" description="Helical" evidence="7">
    <location>
        <begin position="165"/>
        <end position="186"/>
    </location>
</feature>
<keyword evidence="4 7" id="KW-1133">Transmembrane helix</keyword>
<feature type="transmembrane region" description="Helical" evidence="7">
    <location>
        <begin position="45"/>
        <end position="63"/>
    </location>
</feature>
<feature type="transmembrane region" description="Helical" evidence="7">
    <location>
        <begin position="476"/>
        <end position="500"/>
    </location>
</feature>
<comment type="similarity">
    <text evidence="2">Belongs to the major facilitator superfamily. Proton-dependent oligopeptide transporter (POT/PTR) (TC 2.A.17) family.</text>
</comment>
<dbReference type="PANTHER" id="PTHR11654">
    <property type="entry name" value="OLIGOPEPTIDE TRANSPORTER-RELATED"/>
    <property type="match status" value="1"/>
</dbReference>
<comment type="subcellular location">
    <subcellularLocation>
        <location evidence="1">Membrane</location>
        <topology evidence="1">Multi-pass membrane protein</topology>
    </subcellularLocation>
</comment>
<feature type="transmembrane region" description="Helical" evidence="7">
    <location>
        <begin position="69"/>
        <end position="90"/>
    </location>
</feature>
<dbReference type="InterPro" id="IPR000109">
    <property type="entry name" value="POT_fam"/>
</dbReference>
<feature type="transmembrane region" description="Helical" evidence="7">
    <location>
        <begin position="192"/>
        <end position="215"/>
    </location>
</feature>
<evidence type="ECO:0000256" key="2">
    <source>
        <dbReference type="ARBA" id="ARBA00005982"/>
    </source>
</evidence>
<dbReference type="EMBL" id="JAAIUW010000004">
    <property type="protein sequence ID" value="KAF7836387.1"/>
    <property type="molecule type" value="Genomic_DNA"/>
</dbReference>
<evidence type="ECO:0000256" key="5">
    <source>
        <dbReference type="ARBA" id="ARBA00023136"/>
    </source>
</evidence>
<dbReference type="OrthoDB" id="8904098at2759"/>
<feature type="transmembrane region" description="Helical" evidence="7">
    <location>
        <begin position="391"/>
        <end position="412"/>
    </location>
</feature>
<feature type="region of interest" description="Disordered" evidence="6">
    <location>
        <begin position="245"/>
        <end position="265"/>
    </location>
</feature>
<dbReference type="Gene3D" id="1.20.1250.20">
    <property type="entry name" value="MFS general substrate transporter like domains"/>
    <property type="match status" value="1"/>
</dbReference>
<feature type="transmembrane region" description="Helical" evidence="7">
    <location>
        <begin position="359"/>
        <end position="379"/>
    </location>
</feature>
<dbReference type="GO" id="GO:0016020">
    <property type="term" value="C:membrane"/>
    <property type="evidence" value="ECO:0007669"/>
    <property type="project" value="UniProtKB-SubCell"/>
</dbReference>
<dbReference type="Proteomes" id="UP000634136">
    <property type="component" value="Unassembled WGS sequence"/>
</dbReference>
<sequence>MVSGTTHLYGGLQAFEMMAIAAVGNNLITYVFNEMHFPLSKSANIVTNFIGTVFLLSLLGGFLSDSYLGSFLTMLVFGFVELCGFILLSIQAHLPQLRPPKCSMMDYGSHCVEARGYKASIFFVALYLVALGSGCLKPNIISHGADQFRKDDSTQYRKLSTFFNIAYFAFCMGELIALTLLVWVQTNSGMDVGFGVSAAAMAVGLISLVLGTFAYRNKPPQGSIFTPIAQVFVAAITKRKQICPSSTDKLHGSQNSKPNHDSATSTKINSFLHTEKFRFLDKACIKIQDGNQESPWRLCTVAQVEQVKIIISVIPIFACTIIFNTILAQLQTFSVQQGSSMDTHITRAFKIPPASLQSIPYIMLIIFVPLYETTFVPIARRFTKKESGISPLQRIGIGLFIATFSMVSAALVEKKRRNHALHRHGKLSIFWIAPQFLIFGLSEMFTAVGLVEFFYKQSLDGMQAFLTAMTYCSYSFGFYLSSLLVSLVNKITSCCGGGWLSDNDLNKDRLDLFYWLLASLSFVNFFNYLFWSRWYSSHPSSPSCPPESYREEDQ</sequence>
<organism evidence="8 9">
    <name type="scientific">Senna tora</name>
    <dbReference type="NCBI Taxonomy" id="362788"/>
    <lineage>
        <taxon>Eukaryota</taxon>
        <taxon>Viridiplantae</taxon>
        <taxon>Streptophyta</taxon>
        <taxon>Embryophyta</taxon>
        <taxon>Tracheophyta</taxon>
        <taxon>Spermatophyta</taxon>
        <taxon>Magnoliopsida</taxon>
        <taxon>eudicotyledons</taxon>
        <taxon>Gunneridae</taxon>
        <taxon>Pentapetalae</taxon>
        <taxon>rosids</taxon>
        <taxon>fabids</taxon>
        <taxon>Fabales</taxon>
        <taxon>Fabaceae</taxon>
        <taxon>Caesalpinioideae</taxon>
        <taxon>Cassia clade</taxon>
        <taxon>Senna</taxon>
    </lineage>
</organism>